<feature type="domain" description="Protein kinase" evidence="2">
    <location>
        <begin position="1"/>
        <end position="261"/>
    </location>
</feature>
<feature type="region of interest" description="Disordered" evidence="1">
    <location>
        <begin position="585"/>
        <end position="661"/>
    </location>
</feature>
<dbReference type="InterPro" id="IPR011009">
    <property type="entry name" value="Kinase-like_dom_sf"/>
</dbReference>
<feature type="region of interest" description="Disordered" evidence="1">
    <location>
        <begin position="542"/>
        <end position="573"/>
    </location>
</feature>
<evidence type="ECO:0000313" key="3">
    <source>
        <dbReference type="EMBL" id="CAK0790823.1"/>
    </source>
</evidence>
<dbReference type="PROSITE" id="PS50011">
    <property type="entry name" value="PROTEIN_KINASE_DOM"/>
    <property type="match status" value="1"/>
</dbReference>
<dbReference type="InterPro" id="IPR000719">
    <property type="entry name" value="Prot_kinase_dom"/>
</dbReference>
<dbReference type="Proteomes" id="UP001189429">
    <property type="component" value="Unassembled WGS sequence"/>
</dbReference>
<name>A0ABN9PHU9_9DINO</name>
<gene>
    <name evidence="3" type="ORF">PCOR1329_LOCUS1998</name>
</gene>
<dbReference type="EMBL" id="CAUYUJ010000490">
    <property type="protein sequence ID" value="CAK0790823.1"/>
    <property type="molecule type" value="Genomic_DNA"/>
</dbReference>
<dbReference type="Gene3D" id="1.10.510.10">
    <property type="entry name" value="Transferase(Phosphotransferase) domain 1"/>
    <property type="match status" value="1"/>
</dbReference>
<sequence length="661" mass="68351">MRVPRYLGHRVEPSRRGGWLVRTAMSRVPGEGLDAFLRRPPVLGQDSAVAAHCGCALAAQLFRQLGPTLERMAPHAWHRDVNSHNVLISDALDGGCLRACASAEDAAHRASFWLIDFGLAVDSTTWPSAWQHADVAGDCRYWPPSSFLMSFFGPEEVACNPHLCKQYQTQLDTAGLGLTALEILATFALSARGGMGGGAGAAPAVFGGPWLRLLAVWEKYRDEVSRWHMKIFQVFAAGGDIGPLYRELAQEQVVEKVSAHIAKMGTLLRACAAGGVRSARNERVEEARARNLFWVIAEAIDETSSLGLREAVEKLGGPEGCSSRPPQPPALAPAPRGASPQTRCSSARRALSAAGPPSPAAPCSPLPLAAAAHAVPAELSPRPVPACPPGVQVPLASAAHRHRSASPTPGAQMGCRPGWATAPIPGGAPCVWQPPAAAWHASGQDHAARCLNWRAPPTPRPPRPLGCGAGCASLAPPAPCQARAGASPGISLSYRPPPAWEAHSPAPYPGAPCSPGALLLRTAPAAPGAPLGAPRCAGHSPGWSSVPLPGGGPPRAARGGPASPTSPRPAEVPPAQRFAWHSAAAGWSPRSPGSGLAAVSPSCGAQARGRSVSYQPPPLDALPHQARAASPPPKGALPAAAARTARPPQRAPRVAGRFGGA</sequence>
<keyword evidence="4" id="KW-1185">Reference proteome</keyword>
<evidence type="ECO:0000313" key="4">
    <source>
        <dbReference type="Proteomes" id="UP001189429"/>
    </source>
</evidence>
<protein>
    <recommendedName>
        <fullName evidence="2">Protein kinase domain-containing protein</fullName>
    </recommendedName>
</protein>
<evidence type="ECO:0000256" key="1">
    <source>
        <dbReference type="SAM" id="MobiDB-lite"/>
    </source>
</evidence>
<organism evidence="3 4">
    <name type="scientific">Prorocentrum cordatum</name>
    <dbReference type="NCBI Taxonomy" id="2364126"/>
    <lineage>
        <taxon>Eukaryota</taxon>
        <taxon>Sar</taxon>
        <taxon>Alveolata</taxon>
        <taxon>Dinophyceae</taxon>
        <taxon>Prorocentrales</taxon>
        <taxon>Prorocentraceae</taxon>
        <taxon>Prorocentrum</taxon>
    </lineage>
</organism>
<reference evidence="3" key="1">
    <citation type="submission" date="2023-10" db="EMBL/GenBank/DDBJ databases">
        <authorList>
            <person name="Chen Y."/>
            <person name="Shah S."/>
            <person name="Dougan E. K."/>
            <person name="Thang M."/>
            <person name="Chan C."/>
        </authorList>
    </citation>
    <scope>NUCLEOTIDE SEQUENCE [LARGE SCALE GENOMIC DNA]</scope>
</reference>
<comment type="caution">
    <text evidence="3">The sequence shown here is derived from an EMBL/GenBank/DDBJ whole genome shotgun (WGS) entry which is preliminary data.</text>
</comment>
<accession>A0ABN9PHU9</accession>
<feature type="compositionally biased region" description="Low complexity" evidence="1">
    <location>
        <begin position="333"/>
        <end position="355"/>
    </location>
</feature>
<feature type="region of interest" description="Disordered" evidence="1">
    <location>
        <begin position="315"/>
        <end position="361"/>
    </location>
</feature>
<feature type="compositionally biased region" description="Low complexity" evidence="1">
    <location>
        <begin position="636"/>
        <end position="655"/>
    </location>
</feature>
<proteinExistence type="predicted"/>
<evidence type="ECO:0000259" key="2">
    <source>
        <dbReference type="PROSITE" id="PS50011"/>
    </source>
</evidence>
<dbReference type="SUPFAM" id="SSF56112">
    <property type="entry name" value="Protein kinase-like (PK-like)"/>
    <property type="match status" value="1"/>
</dbReference>